<name>A0AAQ3Y527_9ENTE</name>
<dbReference type="InterPro" id="IPR009736">
    <property type="entry name" value="DUF1307"/>
</dbReference>
<evidence type="ECO:0000313" key="3">
    <source>
        <dbReference type="EMBL" id="WYK00560.1"/>
    </source>
</evidence>
<keyword evidence="4" id="KW-1185">Reference proteome</keyword>
<dbReference type="InterPro" id="IPR036699">
    <property type="entry name" value="YehR-like_sf"/>
</dbReference>
<evidence type="ECO:0008006" key="5">
    <source>
        <dbReference type="Google" id="ProtNLM"/>
    </source>
</evidence>
<dbReference type="RefSeq" id="WP_086314085.1">
    <property type="nucleotide sequence ID" value="NZ_CP147244.1"/>
</dbReference>
<dbReference type="PROSITE" id="PS51257">
    <property type="entry name" value="PROKAR_LIPOPROTEIN"/>
    <property type="match status" value="1"/>
</dbReference>
<accession>A0AAQ3Y527</accession>
<sequence>MKNRKSFSRFFLLAALSTTVTLVACTPNENNTNNAKTSESKQQFNLESSSKPREDSSNESPKSGGKTGSATYTQTLGGKENKLEKKVTYENGKITSEDTVETIPYAGFNIKNKQEAEELLSEKQKELEGVEGVSYSIEYHEDRAIESYKIDFTKADPEKIAFLSFFAETPNIDEAEKLLFEMGYKKN</sequence>
<protein>
    <recommendedName>
        <fullName evidence="5">Lipoprotein</fullName>
    </recommendedName>
</protein>
<dbReference type="SUPFAM" id="SSF160704">
    <property type="entry name" value="YehR-like"/>
    <property type="match status" value="1"/>
</dbReference>
<feature type="compositionally biased region" description="Polar residues" evidence="1">
    <location>
        <begin position="27"/>
        <end position="49"/>
    </location>
</feature>
<dbReference type="EMBL" id="CP147244">
    <property type="protein sequence ID" value="WYK00560.1"/>
    <property type="molecule type" value="Genomic_DNA"/>
</dbReference>
<feature type="region of interest" description="Disordered" evidence="1">
    <location>
        <begin position="26"/>
        <end position="85"/>
    </location>
</feature>
<evidence type="ECO:0000256" key="1">
    <source>
        <dbReference type="SAM" id="MobiDB-lite"/>
    </source>
</evidence>
<dbReference type="Pfam" id="PF06998">
    <property type="entry name" value="DUF1307"/>
    <property type="match status" value="1"/>
</dbReference>
<reference evidence="3 4" key="2">
    <citation type="submission" date="2024-03" db="EMBL/GenBank/DDBJ databases">
        <title>The Genome Sequence of Enterococcus sp. DIV0205d.</title>
        <authorList>
            <consortium name="The Broad Institute Genomics Platform"/>
            <consortium name="The Broad Institute Microbial Omics Core"/>
            <consortium name="The Broad Institute Genomic Center for Infectious Diseases"/>
            <person name="Earl A."/>
            <person name="Manson A."/>
            <person name="Gilmore M."/>
            <person name="Schwartman J."/>
            <person name="Shea T."/>
            <person name="Abouelleil A."/>
            <person name="Cao P."/>
            <person name="Chapman S."/>
            <person name="Cusick C."/>
            <person name="Young S."/>
            <person name="Neafsey D."/>
            <person name="Nusbaum C."/>
            <person name="Birren B."/>
        </authorList>
    </citation>
    <scope>NUCLEOTIDE SEQUENCE [LARGE SCALE GENOMIC DNA]</scope>
    <source>
        <strain evidence="3 4">7F3_DIV0205</strain>
    </source>
</reference>
<dbReference type="Proteomes" id="UP000194948">
    <property type="component" value="Chromosome"/>
</dbReference>
<organism evidence="3 4">
    <name type="scientific">Candidatus Enterococcus palustris</name>
    <dbReference type="NCBI Taxonomy" id="1834189"/>
    <lineage>
        <taxon>Bacteria</taxon>
        <taxon>Bacillati</taxon>
        <taxon>Bacillota</taxon>
        <taxon>Bacilli</taxon>
        <taxon>Lactobacillales</taxon>
        <taxon>Enterococcaceae</taxon>
        <taxon>Enterococcus</taxon>
    </lineage>
</organism>
<feature type="chain" id="PRO_5042845382" description="Lipoprotein" evidence="2">
    <location>
        <begin position="25"/>
        <end position="187"/>
    </location>
</feature>
<gene>
    <name evidence="3" type="ORF">A5821_001658</name>
</gene>
<feature type="signal peptide" evidence="2">
    <location>
        <begin position="1"/>
        <end position="24"/>
    </location>
</feature>
<reference evidence="4" key="1">
    <citation type="submission" date="2017-05" db="EMBL/GenBank/DDBJ databases">
        <title>The Genome Sequence of EEnterococcus faecalis 9F2_4866.</title>
        <authorList>
            <consortium name="The Broad Institute Genomics Platform"/>
            <consortium name="The Broad Institute Genomic Center for Infectious Diseases"/>
            <person name="Earl A."/>
            <person name="Manson A."/>
            <person name="Schwartman J."/>
            <person name="Gilmore M."/>
            <person name="Abouelleil A."/>
            <person name="Cao P."/>
            <person name="Chapman S."/>
            <person name="Cusick C."/>
            <person name="Shea T."/>
            <person name="Young S."/>
            <person name="Neafsey D."/>
            <person name="Nusbaum C."/>
            <person name="Birren B."/>
        </authorList>
    </citation>
    <scope>NUCLEOTIDE SEQUENCE [LARGE SCALE GENOMIC DNA]</scope>
    <source>
        <strain evidence="4">7F3_DIV0205</strain>
    </source>
</reference>
<dbReference type="Gene3D" id="3.30.1830.10">
    <property type="entry name" value="YehR-like"/>
    <property type="match status" value="1"/>
</dbReference>
<evidence type="ECO:0000313" key="4">
    <source>
        <dbReference type="Proteomes" id="UP000194948"/>
    </source>
</evidence>
<proteinExistence type="predicted"/>
<evidence type="ECO:0000256" key="2">
    <source>
        <dbReference type="SAM" id="SignalP"/>
    </source>
</evidence>
<keyword evidence="2" id="KW-0732">Signal</keyword>
<dbReference type="AlphaFoldDB" id="A0AAQ3Y527"/>